<dbReference type="InterPro" id="IPR027417">
    <property type="entry name" value="P-loop_NTPase"/>
</dbReference>
<evidence type="ECO:0000256" key="4">
    <source>
        <dbReference type="ARBA" id="ARBA00022806"/>
    </source>
</evidence>
<protein>
    <recommendedName>
        <fullName evidence="1">RNA helicase</fullName>
        <ecNumber evidence="1">3.6.4.13</ecNumber>
    </recommendedName>
</protein>
<evidence type="ECO:0000256" key="3">
    <source>
        <dbReference type="ARBA" id="ARBA00022801"/>
    </source>
</evidence>
<organism evidence="7 8">
    <name type="scientific">Haematococcus lacustris</name>
    <name type="common">Green alga</name>
    <name type="synonym">Haematococcus pluvialis</name>
    <dbReference type="NCBI Taxonomy" id="44745"/>
    <lineage>
        <taxon>Eukaryota</taxon>
        <taxon>Viridiplantae</taxon>
        <taxon>Chlorophyta</taxon>
        <taxon>core chlorophytes</taxon>
        <taxon>Chlorophyceae</taxon>
        <taxon>CS clade</taxon>
        <taxon>Chlamydomonadales</taxon>
        <taxon>Haematococcaceae</taxon>
        <taxon>Haematococcus</taxon>
    </lineage>
</organism>
<evidence type="ECO:0000256" key="1">
    <source>
        <dbReference type="ARBA" id="ARBA00012552"/>
    </source>
</evidence>
<keyword evidence="5" id="KW-0067">ATP-binding</keyword>
<dbReference type="EC" id="3.6.4.13" evidence="1"/>
<feature type="non-terminal residue" evidence="7">
    <location>
        <position position="128"/>
    </location>
</feature>
<evidence type="ECO:0000259" key="6">
    <source>
        <dbReference type="PROSITE" id="PS51192"/>
    </source>
</evidence>
<name>A0A699YK48_HAELA</name>
<dbReference type="Gene3D" id="3.40.50.300">
    <property type="entry name" value="P-loop containing nucleotide triphosphate hydrolases"/>
    <property type="match status" value="1"/>
</dbReference>
<gene>
    <name evidence="7" type="ORF">HaLaN_02133</name>
</gene>
<dbReference type="PANTHER" id="PTHR47963">
    <property type="entry name" value="DEAD-BOX ATP-DEPENDENT RNA HELICASE 47, MITOCHONDRIAL"/>
    <property type="match status" value="1"/>
</dbReference>
<dbReference type="GO" id="GO:0005524">
    <property type="term" value="F:ATP binding"/>
    <property type="evidence" value="ECO:0007669"/>
    <property type="project" value="UniProtKB-KW"/>
</dbReference>
<dbReference type="AlphaFoldDB" id="A0A699YK48"/>
<comment type="caution">
    <text evidence="7">The sequence shown here is derived from an EMBL/GenBank/DDBJ whole genome shotgun (WGS) entry which is preliminary data.</text>
</comment>
<dbReference type="InterPro" id="IPR011545">
    <property type="entry name" value="DEAD/DEAH_box_helicase_dom"/>
</dbReference>
<dbReference type="Pfam" id="PF00270">
    <property type="entry name" value="DEAD"/>
    <property type="match status" value="1"/>
</dbReference>
<dbReference type="GO" id="GO:0016787">
    <property type="term" value="F:hydrolase activity"/>
    <property type="evidence" value="ECO:0007669"/>
    <property type="project" value="UniProtKB-KW"/>
</dbReference>
<reference evidence="7 8" key="1">
    <citation type="submission" date="2020-02" db="EMBL/GenBank/DDBJ databases">
        <title>Draft genome sequence of Haematococcus lacustris strain NIES-144.</title>
        <authorList>
            <person name="Morimoto D."/>
            <person name="Nakagawa S."/>
            <person name="Yoshida T."/>
            <person name="Sawayama S."/>
        </authorList>
    </citation>
    <scope>NUCLEOTIDE SEQUENCE [LARGE SCALE GENOMIC DNA]</scope>
    <source>
        <strain evidence="7 8">NIES-144</strain>
    </source>
</reference>
<keyword evidence="2" id="KW-0547">Nucleotide-binding</keyword>
<dbReference type="GO" id="GO:0003723">
    <property type="term" value="F:RNA binding"/>
    <property type="evidence" value="ECO:0007669"/>
    <property type="project" value="TreeGrafter"/>
</dbReference>
<proteinExistence type="predicted"/>
<evidence type="ECO:0000256" key="5">
    <source>
        <dbReference type="ARBA" id="ARBA00022840"/>
    </source>
</evidence>
<dbReference type="InterPro" id="IPR014001">
    <property type="entry name" value="Helicase_ATP-bd"/>
</dbReference>
<dbReference type="GO" id="GO:0003724">
    <property type="term" value="F:RNA helicase activity"/>
    <property type="evidence" value="ECO:0007669"/>
    <property type="project" value="UniProtKB-EC"/>
</dbReference>
<dbReference type="PROSITE" id="PS51192">
    <property type="entry name" value="HELICASE_ATP_BIND_1"/>
    <property type="match status" value="1"/>
</dbReference>
<evidence type="ECO:0000313" key="8">
    <source>
        <dbReference type="Proteomes" id="UP000485058"/>
    </source>
</evidence>
<feature type="domain" description="Helicase ATP-binding" evidence="6">
    <location>
        <begin position="68"/>
        <end position="128"/>
    </location>
</feature>
<dbReference type="SUPFAM" id="SSF52540">
    <property type="entry name" value="P-loop containing nucleoside triphosphate hydrolases"/>
    <property type="match status" value="1"/>
</dbReference>
<evidence type="ECO:0000256" key="2">
    <source>
        <dbReference type="ARBA" id="ARBA00022741"/>
    </source>
</evidence>
<dbReference type="PANTHER" id="PTHR47963:SF8">
    <property type="entry name" value="ATP-DEPENDENT RNA HELICASE DEAD"/>
    <property type="match status" value="1"/>
</dbReference>
<dbReference type="InterPro" id="IPR050547">
    <property type="entry name" value="DEAD_box_RNA_helicases"/>
</dbReference>
<evidence type="ECO:0000313" key="7">
    <source>
        <dbReference type="EMBL" id="GFH07346.1"/>
    </source>
</evidence>
<dbReference type="Proteomes" id="UP000485058">
    <property type="component" value="Unassembled WGS sequence"/>
</dbReference>
<keyword evidence="4" id="KW-0347">Helicase</keyword>
<keyword evidence="3" id="KW-0378">Hydrolase</keyword>
<accession>A0A699YK48</accession>
<dbReference type="EMBL" id="BLLF01000089">
    <property type="protein sequence ID" value="GFH07346.1"/>
    <property type="molecule type" value="Genomic_DNA"/>
</dbReference>
<sequence length="128" mass="14014">MFSDRDIRVEALADVTVQVRTASGRPPPPPLVTLNQLAKGPYRVRPTLLRALVQQRINVATPVQRYAFPTILRGHDLLASSSTGSGKTLAYLVPVLTRLMRPHRSGGPRNTAYPVAIVLVPTRELAVQ</sequence>
<keyword evidence="8" id="KW-1185">Reference proteome</keyword>